<comment type="caution">
    <text evidence="5">The sequence shown here is derived from an EMBL/GenBank/DDBJ whole genome shotgun (WGS) entry which is preliminary data.</text>
</comment>
<dbReference type="Proteomes" id="UP000468735">
    <property type="component" value="Unassembled WGS sequence"/>
</dbReference>
<keyword evidence="1" id="KW-0238">DNA-binding</keyword>
<dbReference type="GO" id="GO:0003677">
    <property type="term" value="F:DNA binding"/>
    <property type="evidence" value="ECO:0007669"/>
    <property type="project" value="UniProtKB-KW"/>
</dbReference>
<organism evidence="5 6">
    <name type="scientific">Actinomadura rudentiformis</name>
    <dbReference type="NCBI Taxonomy" id="359158"/>
    <lineage>
        <taxon>Bacteria</taxon>
        <taxon>Bacillati</taxon>
        <taxon>Actinomycetota</taxon>
        <taxon>Actinomycetes</taxon>
        <taxon>Streptosporangiales</taxon>
        <taxon>Thermomonosporaceae</taxon>
        <taxon>Actinomadura</taxon>
    </lineage>
</organism>
<evidence type="ECO:0000259" key="3">
    <source>
        <dbReference type="Pfam" id="PF00440"/>
    </source>
</evidence>
<dbReference type="Gene3D" id="1.10.357.10">
    <property type="entry name" value="Tetracycline Repressor, domain 2"/>
    <property type="match status" value="1"/>
</dbReference>
<feature type="domain" description="Transcriptional regulator Rv0078-like C-terminal" evidence="4">
    <location>
        <begin position="105"/>
        <end position="213"/>
    </location>
</feature>
<reference evidence="5 6" key="1">
    <citation type="submission" date="2019-09" db="EMBL/GenBank/DDBJ databases">
        <title>Actinomadura physcomitrii sp. nov., a novel actinomycete isolated from moss [Physcomitrium sphaericum (Ludw) Fuernr].</title>
        <authorList>
            <person name="Zhuang X."/>
            <person name="Liu C."/>
        </authorList>
    </citation>
    <scope>NUCLEOTIDE SEQUENCE [LARGE SCALE GENOMIC DNA]</scope>
    <source>
        <strain evidence="5 6">HMC1</strain>
    </source>
</reference>
<feature type="region of interest" description="Disordered" evidence="2">
    <location>
        <begin position="1"/>
        <end position="23"/>
    </location>
</feature>
<evidence type="ECO:0000259" key="4">
    <source>
        <dbReference type="Pfam" id="PF21351"/>
    </source>
</evidence>
<feature type="domain" description="HTH tetR-type" evidence="3">
    <location>
        <begin position="59"/>
        <end position="82"/>
    </location>
</feature>
<dbReference type="AlphaFoldDB" id="A0A6H9YWK6"/>
<dbReference type="OrthoDB" id="9805134at2"/>
<keyword evidence="6" id="KW-1185">Reference proteome</keyword>
<evidence type="ECO:0000256" key="1">
    <source>
        <dbReference type="ARBA" id="ARBA00023125"/>
    </source>
</evidence>
<evidence type="ECO:0000256" key="2">
    <source>
        <dbReference type="SAM" id="MobiDB-lite"/>
    </source>
</evidence>
<dbReference type="InterPro" id="IPR001647">
    <property type="entry name" value="HTH_TetR"/>
</dbReference>
<evidence type="ECO:0000313" key="5">
    <source>
        <dbReference type="EMBL" id="KAB2346832.1"/>
    </source>
</evidence>
<name>A0A6H9YWK6_9ACTN</name>
<dbReference type="InterPro" id="IPR049484">
    <property type="entry name" value="Rv0078-like_C"/>
</dbReference>
<gene>
    <name evidence="5" type="ORF">F8566_21675</name>
</gene>
<protein>
    <submittedName>
        <fullName evidence="5">TetR/AcrR family transcriptional regulator</fullName>
    </submittedName>
</protein>
<dbReference type="SUPFAM" id="SSF46689">
    <property type="entry name" value="Homeodomain-like"/>
    <property type="match status" value="1"/>
</dbReference>
<evidence type="ECO:0000313" key="6">
    <source>
        <dbReference type="Proteomes" id="UP000468735"/>
    </source>
</evidence>
<dbReference type="InterPro" id="IPR009057">
    <property type="entry name" value="Homeodomain-like_sf"/>
</dbReference>
<accession>A0A6H9YWK6</accession>
<sequence length="214" mass="23364">MRPRRPVGGDASIGGGERGDDLAPQIPVHQEAVNEHQHRAVLRAGDPVADDALGNPCRREARVTRGALYHHFRSKQELFEAVFEEVELGVVDKVVAAVATQSDPWSQAMAGIDTYLDLCLEPRTQELALRQAPIALGWTRWREIEERHALGLIRAQVESLTAAGLIRRRSTGMLSGILFGALIEAALAIAAADDRSQARQEAGEIIRSLAEALR</sequence>
<dbReference type="Pfam" id="PF21351">
    <property type="entry name" value="TetR_C_41"/>
    <property type="match status" value="1"/>
</dbReference>
<dbReference type="Pfam" id="PF00440">
    <property type="entry name" value="TetR_N"/>
    <property type="match status" value="1"/>
</dbReference>
<dbReference type="EMBL" id="WBMT01000010">
    <property type="protein sequence ID" value="KAB2346832.1"/>
    <property type="molecule type" value="Genomic_DNA"/>
</dbReference>
<proteinExistence type="predicted"/>